<organism evidence="2 3">
    <name type="scientific">Lottia gigantea</name>
    <name type="common">Giant owl limpet</name>
    <dbReference type="NCBI Taxonomy" id="225164"/>
    <lineage>
        <taxon>Eukaryota</taxon>
        <taxon>Metazoa</taxon>
        <taxon>Spiralia</taxon>
        <taxon>Lophotrochozoa</taxon>
        <taxon>Mollusca</taxon>
        <taxon>Gastropoda</taxon>
        <taxon>Patellogastropoda</taxon>
        <taxon>Lottioidea</taxon>
        <taxon>Lottiidae</taxon>
        <taxon>Lottia</taxon>
    </lineage>
</organism>
<evidence type="ECO:0000313" key="2">
    <source>
        <dbReference type="EMBL" id="ESO94758.1"/>
    </source>
</evidence>
<dbReference type="EMBL" id="KB201750">
    <property type="protein sequence ID" value="ESO94758.1"/>
    <property type="molecule type" value="Genomic_DNA"/>
</dbReference>
<dbReference type="GeneID" id="20238576"/>
<evidence type="ECO:0000256" key="1">
    <source>
        <dbReference type="SAM" id="MobiDB-lite"/>
    </source>
</evidence>
<dbReference type="CTD" id="20238576"/>
<evidence type="ECO:0000313" key="3">
    <source>
        <dbReference type="Proteomes" id="UP000030746"/>
    </source>
</evidence>
<keyword evidence="3" id="KW-1185">Reference proteome</keyword>
<dbReference type="OrthoDB" id="8964652at2759"/>
<reference evidence="2 3" key="1">
    <citation type="journal article" date="2013" name="Nature">
        <title>Insights into bilaterian evolution from three spiralian genomes.</title>
        <authorList>
            <person name="Simakov O."/>
            <person name="Marletaz F."/>
            <person name="Cho S.J."/>
            <person name="Edsinger-Gonzales E."/>
            <person name="Havlak P."/>
            <person name="Hellsten U."/>
            <person name="Kuo D.H."/>
            <person name="Larsson T."/>
            <person name="Lv J."/>
            <person name="Arendt D."/>
            <person name="Savage R."/>
            <person name="Osoegawa K."/>
            <person name="de Jong P."/>
            <person name="Grimwood J."/>
            <person name="Chapman J.A."/>
            <person name="Shapiro H."/>
            <person name="Aerts A."/>
            <person name="Otillar R.P."/>
            <person name="Terry A.Y."/>
            <person name="Boore J.L."/>
            <person name="Grigoriev I.V."/>
            <person name="Lindberg D.R."/>
            <person name="Seaver E.C."/>
            <person name="Weisblat D.A."/>
            <person name="Putnam N.H."/>
            <person name="Rokhsar D.S."/>
        </authorList>
    </citation>
    <scope>NUCLEOTIDE SEQUENCE [LARGE SCALE GENOMIC DNA]</scope>
</reference>
<protein>
    <submittedName>
        <fullName evidence="2">Uncharacterized protein</fullName>
    </submittedName>
</protein>
<dbReference type="HOGENOM" id="CLU_1888107_0_0_1"/>
<dbReference type="AlphaFoldDB" id="V3ZTH1"/>
<accession>V3ZTH1</accession>
<dbReference type="RefSeq" id="XP_009054499.1">
    <property type="nucleotide sequence ID" value="XM_009056251.1"/>
</dbReference>
<sequence>MVEEESYETTRMVAKHTEKENIEKVYSHTNPFIRNFIRRSIKGGSVSANRKSFETNKMDEICNVLKEFISLSDTESISRSIQRINETKTRVTISLPTEMDTTPAPSRATTLPNQTPKRARSSPTPSPADIGSYLL</sequence>
<feature type="region of interest" description="Disordered" evidence="1">
    <location>
        <begin position="92"/>
        <end position="135"/>
    </location>
</feature>
<name>V3ZTH1_LOTGI</name>
<dbReference type="KEGG" id="lgi:LOTGIDRAFT_161004"/>
<gene>
    <name evidence="2" type="ORF">LOTGIDRAFT_161004</name>
</gene>
<dbReference type="Proteomes" id="UP000030746">
    <property type="component" value="Unassembled WGS sequence"/>
</dbReference>
<feature type="compositionally biased region" description="Polar residues" evidence="1">
    <location>
        <begin position="92"/>
        <end position="116"/>
    </location>
</feature>
<proteinExistence type="predicted"/>